<evidence type="ECO:0000313" key="2">
    <source>
        <dbReference type="Proteomes" id="UP000194761"/>
    </source>
</evidence>
<reference evidence="1 2" key="1">
    <citation type="submission" date="2017-05" db="EMBL/GenBank/DDBJ databases">
        <title>Biotechnological potential of actinobacteria isolated from South African environments.</title>
        <authorList>
            <person name="Le Roes-Hill M."/>
            <person name="Prins A."/>
            <person name="Durrell K.A."/>
        </authorList>
    </citation>
    <scope>NUCLEOTIDE SEQUENCE [LARGE SCALE GENOMIC DNA]</scope>
    <source>
        <strain evidence="1">M26</strain>
    </source>
</reference>
<sequence>MTLPAYLARTNEDSVRATRRRSPQAMIELLARLCPELDVLRAARGWDAPAEGDAAGSRAA</sequence>
<name>A0A243RBL5_9ACTN</name>
<dbReference type="Proteomes" id="UP000194761">
    <property type="component" value="Unassembled WGS sequence"/>
</dbReference>
<dbReference type="RefSeq" id="WP_086577126.1">
    <property type="nucleotide sequence ID" value="NZ_NGFP01000189.1"/>
</dbReference>
<organism evidence="1 2">
    <name type="scientific">Streptosporangium minutum</name>
    <dbReference type="NCBI Taxonomy" id="569862"/>
    <lineage>
        <taxon>Bacteria</taxon>
        <taxon>Bacillati</taxon>
        <taxon>Actinomycetota</taxon>
        <taxon>Actinomycetes</taxon>
        <taxon>Streptosporangiales</taxon>
        <taxon>Streptosporangiaceae</taxon>
        <taxon>Streptosporangium</taxon>
    </lineage>
</organism>
<accession>A0A243RBL5</accession>
<keyword evidence="2" id="KW-1185">Reference proteome</keyword>
<dbReference type="AlphaFoldDB" id="A0A243RBL5"/>
<proteinExistence type="predicted"/>
<evidence type="ECO:0000313" key="1">
    <source>
        <dbReference type="EMBL" id="OUC92069.1"/>
    </source>
</evidence>
<protein>
    <submittedName>
        <fullName evidence="1">Uncharacterized protein</fullName>
    </submittedName>
</protein>
<comment type="caution">
    <text evidence="1">The sequence shown here is derived from an EMBL/GenBank/DDBJ whole genome shotgun (WGS) entry which is preliminary data.</text>
</comment>
<dbReference type="EMBL" id="NGFP01000189">
    <property type="protein sequence ID" value="OUC92069.1"/>
    <property type="molecule type" value="Genomic_DNA"/>
</dbReference>
<gene>
    <name evidence="1" type="ORF">CA984_31480</name>
</gene>